<comment type="caution">
    <text evidence="3">The sequence shown here is derived from an EMBL/GenBank/DDBJ whole genome shotgun (WGS) entry which is preliminary data.</text>
</comment>
<protein>
    <submittedName>
        <fullName evidence="3">TetR family transcriptional regulator</fullName>
    </submittedName>
</protein>
<evidence type="ECO:0000313" key="4">
    <source>
        <dbReference type="Proteomes" id="UP000598174"/>
    </source>
</evidence>
<dbReference type="AlphaFoldDB" id="A0A919MFS3"/>
<feature type="domain" description="HTH tetR-type" evidence="2">
    <location>
        <begin position="21"/>
        <end position="53"/>
    </location>
</feature>
<name>A0A919MFS3_9ACTN</name>
<dbReference type="InterPro" id="IPR001647">
    <property type="entry name" value="HTH_TetR"/>
</dbReference>
<evidence type="ECO:0000259" key="2">
    <source>
        <dbReference type="Pfam" id="PF00440"/>
    </source>
</evidence>
<gene>
    <name evidence="3" type="ORF">Afe05nite_49090</name>
</gene>
<organism evidence="3 4">
    <name type="scientific">Paractinoplanes ferrugineus</name>
    <dbReference type="NCBI Taxonomy" id="113564"/>
    <lineage>
        <taxon>Bacteria</taxon>
        <taxon>Bacillati</taxon>
        <taxon>Actinomycetota</taxon>
        <taxon>Actinomycetes</taxon>
        <taxon>Micromonosporales</taxon>
        <taxon>Micromonosporaceae</taxon>
        <taxon>Paractinoplanes</taxon>
    </lineage>
</organism>
<evidence type="ECO:0000256" key="1">
    <source>
        <dbReference type="ARBA" id="ARBA00023125"/>
    </source>
</evidence>
<dbReference type="GO" id="GO:0003677">
    <property type="term" value="F:DNA binding"/>
    <property type="evidence" value="ECO:0007669"/>
    <property type="project" value="UniProtKB-KW"/>
</dbReference>
<dbReference type="Pfam" id="PF00440">
    <property type="entry name" value="TetR_N"/>
    <property type="match status" value="1"/>
</dbReference>
<proteinExistence type="predicted"/>
<dbReference type="Gene3D" id="1.10.357.10">
    <property type="entry name" value="Tetracycline Repressor, domain 2"/>
    <property type="match status" value="1"/>
</dbReference>
<dbReference type="SUPFAM" id="SSF46689">
    <property type="entry name" value="Homeodomain-like"/>
    <property type="match status" value="1"/>
</dbReference>
<sequence length="202" mass="22268">MSSEQLRQRIVRTTVSLLGEYETLTMARIAEAAGISEADLLAVFPAKEAVFQAWSSMFMARMSVVMDPAEEIRKLDAIRVDQPVGLRLLEVVDILGAYFTRVRADIEAFEQACFAGDSTASDESTRPFSRNDLRSLGSLPEIQQAVAKLLKPDEQRLRLPAEALAEIFLGMSRLCTRVSNEVQPLPAAQVIDLFLHGALITG</sequence>
<dbReference type="EMBL" id="BOMM01000047">
    <property type="protein sequence ID" value="GIE13069.1"/>
    <property type="molecule type" value="Genomic_DNA"/>
</dbReference>
<evidence type="ECO:0000313" key="3">
    <source>
        <dbReference type="EMBL" id="GIE13069.1"/>
    </source>
</evidence>
<reference evidence="3" key="1">
    <citation type="submission" date="2021-01" db="EMBL/GenBank/DDBJ databases">
        <title>Whole genome shotgun sequence of Actinoplanes ferrugineus NBRC 15555.</title>
        <authorList>
            <person name="Komaki H."/>
            <person name="Tamura T."/>
        </authorList>
    </citation>
    <scope>NUCLEOTIDE SEQUENCE</scope>
    <source>
        <strain evidence="3">NBRC 15555</strain>
    </source>
</reference>
<accession>A0A919MFS3</accession>
<keyword evidence="1" id="KW-0238">DNA-binding</keyword>
<keyword evidence="4" id="KW-1185">Reference proteome</keyword>
<dbReference type="Proteomes" id="UP000598174">
    <property type="component" value="Unassembled WGS sequence"/>
</dbReference>
<dbReference type="RefSeq" id="WP_344224278.1">
    <property type="nucleotide sequence ID" value="NZ_BAAABP010000052.1"/>
</dbReference>
<dbReference type="InterPro" id="IPR009057">
    <property type="entry name" value="Homeodomain-like_sf"/>
</dbReference>